<dbReference type="PANTHER" id="PTHR43022">
    <property type="entry name" value="PROTEIN SMF"/>
    <property type="match status" value="1"/>
</dbReference>
<evidence type="ECO:0000259" key="4">
    <source>
        <dbReference type="Pfam" id="PF17782"/>
    </source>
</evidence>
<feature type="domain" description="DprA winged helix" evidence="4">
    <location>
        <begin position="342"/>
        <end position="402"/>
    </location>
</feature>
<dbReference type="SUPFAM" id="SSF102405">
    <property type="entry name" value="MCP/YpsA-like"/>
    <property type="match status" value="1"/>
</dbReference>
<dbReference type="Gene3D" id="3.40.50.450">
    <property type="match status" value="1"/>
</dbReference>
<feature type="region of interest" description="Disordered" evidence="2">
    <location>
        <begin position="308"/>
        <end position="352"/>
    </location>
</feature>
<reference evidence="5 6" key="1">
    <citation type="submission" date="2019-03" db="EMBL/GenBank/DDBJ databases">
        <title>The complete genome sequence of Neokomagataea sp. Jb2 NBRC113641.</title>
        <authorList>
            <person name="Chua K.-O."/>
            <person name="Chan K.-G."/>
            <person name="See-Too W.-S."/>
        </authorList>
    </citation>
    <scope>NUCLEOTIDE SEQUENCE [LARGE SCALE GENOMIC DNA]</scope>
    <source>
        <strain evidence="5 6">Jb2</strain>
    </source>
</reference>
<feature type="compositionally biased region" description="Low complexity" evidence="2">
    <location>
        <begin position="334"/>
        <end position="344"/>
    </location>
</feature>
<evidence type="ECO:0000256" key="1">
    <source>
        <dbReference type="ARBA" id="ARBA00006525"/>
    </source>
</evidence>
<dbReference type="Gene3D" id="1.10.10.10">
    <property type="entry name" value="Winged helix-like DNA-binding domain superfamily/Winged helix DNA-binding domain"/>
    <property type="match status" value="1"/>
</dbReference>
<comment type="caution">
    <text evidence="5">The sequence shown here is derived from an EMBL/GenBank/DDBJ whole genome shotgun (WGS) entry which is preliminary data.</text>
</comment>
<evidence type="ECO:0000256" key="2">
    <source>
        <dbReference type="SAM" id="MobiDB-lite"/>
    </source>
</evidence>
<dbReference type="Pfam" id="PF17782">
    <property type="entry name" value="WHD_DprA"/>
    <property type="match status" value="1"/>
</dbReference>
<dbReference type="InterPro" id="IPR036388">
    <property type="entry name" value="WH-like_DNA-bd_sf"/>
</dbReference>
<dbReference type="Pfam" id="PF02481">
    <property type="entry name" value="DNA_processg_A"/>
    <property type="match status" value="1"/>
</dbReference>
<name>A0A506ULS7_9PROT</name>
<feature type="compositionally biased region" description="Basic and acidic residues" evidence="2">
    <location>
        <begin position="309"/>
        <end position="321"/>
    </location>
</feature>
<dbReference type="Pfam" id="PF21102">
    <property type="entry name" value="DprA_N"/>
    <property type="match status" value="1"/>
</dbReference>
<dbReference type="InterPro" id="IPR003488">
    <property type="entry name" value="DprA"/>
</dbReference>
<proteinExistence type="inferred from homology"/>
<dbReference type="InterPro" id="IPR057666">
    <property type="entry name" value="DrpA_SLOG"/>
</dbReference>
<sequence>MNKVPPPSQERLALLRLARTPGIGPMNFSRLLGLYGSGIQALEAWPARQKRAGHEAPAIPSAAEMEDEIAALQKTGARHLLRCDADYPLLLTHVPDAPPLLFIRGDSALLSRGGVGIVGARNASAAGIRLAESLSAELAAAGQCVVSGLARGIDTAAHEAALYPGLTVAALAGGLDQVYPPENAALQEQIAEKGCLITEAPPGTVPQARHFPRRNRLIAGIAAATLVIEAAQKSGTLITARLATEYDRVVMAVPGTPLDPRSRGGNQLIKQGAVMVETGTDILQALPQHLPHRQPAPWQRRTPAPLFEQPERTDQAARPEKIPAPQPARPHMVAARQPASSPAPAAEPQPPLPLRDRLLDLLSHTPIAVDEVVTRCQFSVAAVTAALGELEMEGLISCLPGGQVVRLPDEA</sequence>
<evidence type="ECO:0000313" key="5">
    <source>
        <dbReference type="EMBL" id="TPW34278.1"/>
    </source>
</evidence>
<dbReference type="Proteomes" id="UP000315037">
    <property type="component" value="Unassembled WGS sequence"/>
</dbReference>
<gene>
    <name evidence="5" type="primary">dprA</name>
    <name evidence="5" type="ORF">E3202_07170</name>
</gene>
<organism evidence="5 6">
    <name type="scientific">Oecophyllibacter saccharovorans</name>
    <dbReference type="NCBI Taxonomy" id="2558360"/>
    <lineage>
        <taxon>Bacteria</taxon>
        <taxon>Pseudomonadati</taxon>
        <taxon>Pseudomonadota</taxon>
        <taxon>Alphaproteobacteria</taxon>
        <taxon>Acetobacterales</taxon>
        <taxon>Acetobacteraceae</taxon>
        <taxon>Oecophyllibacter</taxon>
    </lineage>
</organism>
<dbReference type="NCBIfam" id="TIGR00732">
    <property type="entry name" value="dprA"/>
    <property type="match status" value="1"/>
</dbReference>
<evidence type="ECO:0000313" key="6">
    <source>
        <dbReference type="Proteomes" id="UP000315037"/>
    </source>
</evidence>
<keyword evidence="6" id="KW-1185">Reference proteome</keyword>
<dbReference type="AlphaFoldDB" id="A0A506ULS7"/>
<dbReference type="GO" id="GO:0009294">
    <property type="term" value="P:DNA-mediated transformation"/>
    <property type="evidence" value="ECO:0007669"/>
    <property type="project" value="InterPro"/>
</dbReference>
<comment type="similarity">
    <text evidence="1">Belongs to the DprA/Smf family.</text>
</comment>
<dbReference type="InterPro" id="IPR041614">
    <property type="entry name" value="DprA_WH"/>
</dbReference>
<dbReference type="PANTHER" id="PTHR43022:SF1">
    <property type="entry name" value="PROTEIN SMF"/>
    <property type="match status" value="1"/>
</dbReference>
<dbReference type="EMBL" id="SORZ01000002">
    <property type="protein sequence ID" value="TPW34278.1"/>
    <property type="molecule type" value="Genomic_DNA"/>
</dbReference>
<dbReference type="RefSeq" id="WP_165600891.1">
    <property type="nucleotide sequence ID" value="NZ_SORZ01000002.1"/>
</dbReference>
<feature type="domain" description="Smf/DprA SLOG" evidence="3">
    <location>
        <begin position="80"/>
        <end position="286"/>
    </location>
</feature>
<accession>A0A506ULS7</accession>
<evidence type="ECO:0000259" key="3">
    <source>
        <dbReference type="Pfam" id="PF02481"/>
    </source>
</evidence>
<protein>
    <submittedName>
        <fullName evidence="5">DNA-protecting protein DprA</fullName>
    </submittedName>
</protein>